<dbReference type="Proteomes" id="UP000267798">
    <property type="component" value="Unassembled WGS sequence"/>
</dbReference>
<dbReference type="AlphaFoldDB" id="A0A3A6PIS2"/>
<reference evidence="1 2" key="1">
    <citation type="submission" date="2018-09" db="EMBL/GenBank/DDBJ databases">
        <title>Paenibacillus aracenensis nov. sp. isolated from a cave in southern Spain.</title>
        <authorList>
            <person name="Jurado V."/>
            <person name="Gutierrez-Patricio S."/>
            <person name="Gonzalez-Pimentel J.L."/>
            <person name="Miller A.Z."/>
            <person name="Laiz L."/>
            <person name="Saiz-Jimenez C."/>
        </authorList>
    </citation>
    <scope>NUCLEOTIDE SEQUENCE [LARGE SCALE GENOMIC DNA]</scope>
    <source>
        <strain evidence="1 2">JCM 19203</strain>
    </source>
</reference>
<evidence type="ECO:0000313" key="2">
    <source>
        <dbReference type="Proteomes" id="UP000267798"/>
    </source>
</evidence>
<dbReference type="RefSeq" id="WP_120109202.1">
    <property type="nucleotide sequence ID" value="NZ_QXQB01000002.1"/>
</dbReference>
<gene>
    <name evidence="1" type="ORF">D3P09_09225</name>
</gene>
<keyword evidence="2" id="KW-1185">Reference proteome</keyword>
<protein>
    <submittedName>
        <fullName evidence="1">Uncharacterized protein</fullName>
    </submittedName>
</protein>
<evidence type="ECO:0000313" key="1">
    <source>
        <dbReference type="EMBL" id="RJX39586.1"/>
    </source>
</evidence>
<dbReference type="EMBL" id="QXQB01000002">
    <property type="protein sequence ID" value="RJX39586.1"/>
    <property type="molecule type" value="Genomic_DNA"/>
</dbReference>
<organism evidence="1 2">
    <name type="scientific">Paenibacillus pinisoli</name>
    <dbReference type="NCBI Taxonomy" id="1276110"/>
    <lineage>
        <taxon>Bacteria</taxon>
        <taxon>Bacillati</taxon>
        <taxon>Bacillota</taxon>
        <taxon>Bacilli</taxon>
        <taxon>Bacillales</taxon>
        <taxon>Paenibacillaceae</taxon>
        <taxon>Paenibacillus</taxon>
    </lineage>
</organism>
<proteinExistence type="predicted"/>
<comment type="caution">
    <text evidence="1">The sequence shown here is derived from an EMBL/GenBank/DDBJ whole genome shotgun (WGS) entry which is preliminary data.</text>
</comment>
<dbReference type="OrthoDB" id="4729723at2"/>
<sequence length="257" mass="30351">MLRWQVRVLAKKMDTYKVLSNHFKSSSLNFILDEYGCCYMQSDNFNSFADDGYVEDVQDIANNYVKLINGMMTVNLNLENDSLSTQEIVVQYKDGKKKAFMYNSDTYDLQGRVNIRTDLNHDERLENKPAKWIELAFNEEKVNQALSIIRFGLNDAVVMYKVYEIIRDDLTRTFTTGKKRPRDLFVNIDPKYTDQEVSTFTGSVNDVRVLGDNARHAEDRSNNGVMKRSMTREECKDFIYELFYRWMHYKQNKEKYI</sequence>
<name>A0A3A6PIS2_9BACL</name>
<accession>A0A3A6PIS2</accession>